<keyword evidence="2" id="KW-1003">Cell membrane</keyword>
<protein>
    <submittedName>
        <fullName evidence="8">Flagellar biosynthesis protein FliO</fullName>
    </submittedName>
</protein>
<comment type="caution">
    <text evidence="8">The sequence shown here is derived from an EMBL/GenBank/DDBJ whole genome shotgun (WGS) entry which is preliminary data.</text>
</comment>
<evidence type="ECO:0000313" key="9">
    <source>
        <dbReference type="Proteomes" id="UP000319514"/>
    </source>
</evidence>
<gene>
    <name evidence="8" type="ORF">FB474_3759</name>
</gene>
<keyword evidence="5 7" id="KW-0472">Membrane</keyword>
<dbReference type="GO" id="GO:0044781">
    <property type="term" value="P:bacterial-type flagellum organization"/>
    <property type="evidence" value="ECO:0007669"/>
    <property type="project" value="InterPro"/>
</dbReference>
<evidence type="ECO:0000313" key="8">
    <source>
        <dbReference type="EMBL" id="TQL56991.1"/>
    </source>
</evidence>
<sequence>MSDGSAVATLVRLAFSLALVLGLMVLAARLLRRRQLGLGGTRPRPQLPLQVLARHGLSRTASVSVVQVGEHVLVLGVTESSVEVLRELDPAELSYAVPEPALPGLASGLTSTLQSGLASSLAAGLRQRRPAAGDTVDGVEGERPRSQWSAPGLDFGVMLESLREKTTRRG</sequence>
<keyword evidence="8" id="KW-0282">Flagellum</keyword>
<evidence type="ECO:0000256" key="2">
    <source>
        <dbReference type="ARBA" id="ARBA00022475"/>
    </source>
</evidence>
<evidence type="ECO:0000256" key="5">
    <source>
        <dbReference type="ARBA" id="ARBA00023136"/>
    </source>
</evidence>
<dbReference type="RefSeq" id="WP_141790341.1">
    <property type="nucleotide sequence ID" value="NZ_BAAAKX010000019.1"/>
</dbReference>
<keyword evidence="9" id="KW-1185">Reference proteome</keyword>
<keyword evidence="3 7" id="KW-0812">Transmembrane</keyword>
<evidence type="ECO:0000256" key="3">
    <source>
        <dbReference type="ARBA" id="ARBA00022692"/>
    </source>
</evidence>
<dbReference type="AlphaFoldDB" id="A0A542Z9M3"/>
<evidence type="ECO:0000256" key="7">
    <source>
        <dbReference type="SAM" id="Phobius"/>
    </source>
</evidence>
<evidence type="ECO:0000256" key="4">
    <source>
        <dbReference type="ARBA" id="ARBA00022989"/>
    </source>
</evidence>
<proteinExistence type="predicted"/>
<dbReference type="GO" id="GO:0016020">
    <property type="term" value="C:membrane"/>
    <property type="evidence" value="ECO:0007669"/>
    <property type="project" value="InterPro"/>
</dbReference>
<keyword evidence="4 7" id="KW-1133">Transmembrane helix</keyword>
<evidence type="ECO:0000256" key="6">
    <source>
        <dbReference type="SAM" id="MobiDB-lite"/>
    </source>
</evidence>
<dbReference type="EMBL" id="VFOQ01000002">
    <property type="protein sequence ID" value="TQL56991.1"/>
    <property type="molecule type" value="Genomic_DNA"/>
</dbReference>
<keyword evidence="8" id="KW-0969">Cilium</keyword>
<reference evidence="8 9" key="1">
    <citation type="submission" date="2019-06" db="EMBL/GenBank/DDBJ databases">
        <title>Sequencing the genomes of 1000 actinobacteria strains.</title>
        <authorList>
            <person name="Klenk H.-P."/>
        </authorList>
    </citation>
    <scope>NUCLEOTIDE SEQUENCE [LARGE SCALE GENOMIC DNA]</scope>
    <source>
        <strain evidence="8 9">DSM 18082</strain>
    </source>
</reference>
<keyword evidence="8" id="KW-0966">Cell projection</keyword>
<dbReference type="Proteomes" id="UP000319514">
    <property type="component" value="Unassembled WGS sequence"/>
</dbReference>
<dbReference type="InterPro" id="IPR022781">
    <property type="entry name" value="Flagellar_biosynth_FliO"/>
</dbReference>
<dbReference type="Pfam" id="PF04347">
    <property type="entry name" value="FliO"/>
    <property type="match status" value="1"/>
</dbReference>
<evidence type="ECO:0000256" key="1">
    <source>
        <dbReference type="ARBA" id="ARBA00004236"/>
    </source>
</evidence>
<organism evidence="8 9">
    <name type="scientific">Oryzihumus leptocrescens</name>
    <dbReference type="NCBI Taxonomy" id="297536"/>
    <lineage>
        <taxon>Bacteria</taxon>
        <taxon>Bacillati</taxon>
        <taxon>Actinomycetota</taxon>
        <taxon>Actinomycetes</taxon>
        <taxon>Micrococcales</taxon>
        <taxon>Intrasporangiaceae</taxon>
        <taxon>Oryzihumus</taxon>
    </lineage>
</organism>
<feature type="region of interest" description="Disordered" evidence="6">
    <location>
        <begin position="124"/>
        <end position="147"/>
    </location>
</feature>
<accession>A0A542Z9M3</accession>
<comment type="subcellular location">
    <subcellularLocation>
        <location evidence="1">Cell membrane</location>
    </subcellularLocation>
</comment>
<name>A0A542Z9M3_9MICO</name>
<feature type="transmembrane region" description="Helical" evidence="7">
    <location>
        <begin position="6"/>
        <end position="28"/>
    </location>
</feature>